<keyword evidence="3 6" id="KW-0288">FMN</keyword>
<evidence type="ECO:0000256" key="3">
    <source>
        <dbReference type="ARBA" id="ARBA00022643"/>
    </source>
</evidence>
<dbReference type="GO" id="GO:0010181">
    <property type="term" value="F:FMN binding"/>
    <property type="evidence" value="ECO:0007669"/>
    <property type="project" value="InterPro"/>
</dbReference>
<evidence type="ECO:0000256" key="4">
    <source>
        <dbReference type="ARBA" id="ARBA00023002"/>
    </source>
</evidence>
<dbReference type="InterPro" id="IPR037396">
    <property type="entry name" value="FMN_HAD"/>
</dbReference>
<dbReference type="GO" id="GO:0016491">
    <property type="term" value="F:oxidoreductase activity"/>
    <property type="evidence" value="ECO:0007669"/>
    <property type="project" value="UniProtKB-KW"/>
</dbReference>
<proteinExistence type="inferred from homology"/>
<evidence type="ECO:0000256" key="6">
    <source>
        <dbReference type="PIRSR" id="PIRSR000138-2"/>
    </source>
</evidence>
<dbReference type="Pfam" id="PF01070">
    <property type="entry name" value="FMN_dh"/>
    <property type="match status" value="1"/>
</dbReference>
<keyword evidence="4" id="KW-0560">Oxidoreductase</keyword>
<dbReference type="PANTHER" id="PTHR10578">
    <property type="entry name" value="S -2-HYDROXY-ACID OXIDASE-RELATED"/>
    <property type="match status" value="1"/>
</dbReference>
<feature type="binding site" evidence="6">
    <location>
        <begin position="76"/>
        <end position="78"/>
    </location>
    <ligand>
        <name>FMN</name>
        <dbReference type="ChEBI" id="CHEBI:58210"/>
    </ligand>
</feature>
<dbReference type="Gene3D" id="3.20.20.70">
    <property type="entry name" value="Aldolase class I"/>
    <property type="match status" value="1"/>
</dbReference>
<feature type="domain" description="FMN hydroxy acid dehydrogenase" evidence="7">
    <location>
        <begin position="1"/>
        <end position="349"/>
    </location>
</feature>
<evidence type="ECO:0000256" key="1">
    <source>
        <dbReference type="ARBA" id="ARBA00001917"/>
    </source>
</evidence>
<feature type="binding site" evidence="6">
    <location>
        <position position="153"/>
    </location>
    <ligand>
        <name>FMN</name>
        <dbReference type="ChEBI" id="CHEBI:58210"/>
    </ligand>
</feature>
<keyword evidence="2 6" id="KW-0285">Flavoprotein</keyword>
<evidence type="ECO:0000313" key="9">
    <source>
        <dbReference type="Proteomes" id="UP001165667"/>
    </source>
</evidence>
<gene>
    <name evidence="8" type="ORF">M8523_33970</name>
</gene>
<accession>A0AA42CMU8</accession>
<dbReference type="Proteomes" id="UP001165667">
    <property type="component" value="Unassembled WGS sequence"/>
</dbReference>
<dbReference type="SUPFAM" id="SSF51395">
    <property type="entry name" value="FMN-linked oxidoreductases"/>
    <property type="match status" value="1"/>
</dbReference>
<dbReference type="InterPro" id="IPR012133">
    <property type="entry name" value="Alpha-hydoxy_acid_DH_FMN"/>
</dbReference>
<dbReference type="PIRSF" id="PIRSF000138">
    <property type="entry name" value="Al-hdrx_acd_dh"/>
    <property type="match status" value="1"/>
</dbReference>
<reference evidence="8" key="1">
    <citation type="submission" date="2022-05" db="EMBL/GenBank/DDBJ databases">
        <authorList>
            <person name="Pankratov T."/>
        </authorList>
    </citation>
    <scope>NUCLEOTIDE SEQUENCE</scope>
    <source>
        <strain evidence="8">BP6-180914</strain>
    </source>
</reference>
<dbReference type="PANTHER" id="PTHR10578:SF107">
    <property type="entry name" value="2-HYDROXYACID OXIDASE 1"/>
    <property type="match status" value="1"/>
</dbReference>
<feature type="binding site" evidence="6">
    <location>
        <position position="242"/>
    </location>
    <ligand>
        <name>FMN</name>
        <dbReference type="ChEBI" id="CHEBI:58210"/>
    </ligand>
</feature>
<feature type="binding site" evidence="6">
    <location>
        <position position="247"/>
    </location>
    <ligand>
        <name>glyoxylate</name>
        <dbReference type="ChEBI" id="CHEBI:36655"/>
    </ligand>
</feature>
<feature type="binding site" evidence="6">
    <location>
        <position position="125"/>
    </location>
    <ligand>
        <name>FMN</name>
        <dbReference type="ChEBI" id="CHEBI:58210"/>
    </ligand>
</feature>
<sequence>MSHSPEDHAARIALGDALFRYVEGRPFDLDPGSLDPNELAFAAYRLIPRVLRGQSGIDTGITFFGHELSSPLAVGAYAGDRILAETGIGPVADACQAMGLPLFVSEECVTPLREIVARHNRVWLQLRAAGPQSRAVDLIAQAARHGASGIVLTVLAPTHPRPGLQPGGFSIGREIAERGWSTIGSPTGIAPLPSFPAWSWVDAEAVAATARQLGLPVILKGILAPEDGERALQGVADAIMVSNIGGRQFGRWAAPVNQLSAIRERCGRAAPILIDGGIRNGGDVVIARALGADVAVMVRPVVLALAAGGSAAVRSLLAKVMDETAAVASWLGAATLDEIDSEQITRLPV</sequence>
<comment type="caution">
    <text evidence="8">The sequence shown here is derived from an EMBL/GenBank/DDBJ whole genome shotgun (WGS) entry which is preliminary data.</text>
</comment>
<protein>
    <submittedName>
        <fullName evidence="8">Alpha-hydroxy-acid oxidizing protein</fullName>
    </submittedName>
</protein>
<dbReference type="InterPro" id="IPR013785">
    <property type="entry name" value="Aldolase_TIM"/>
</dbReference>
<feature type="binding site" evidence="6">
    <location>
        <position position="220"/>
    </location>
    <ligand>
        <name>FMN</name>
        <dbReference type="ChEBI" id="CHEBI:58210"/>
    </ligand>
</feature>
<feature type="binding site" evidence="6">
    <location>
        <position position="105"/>
    </location>
    <ligand>
        <name>FMN</name>
        <dbReference type="ChEBI" id="CHEBI:58210"/>
    </ligand>
</feature>
<dbReference type="EMBL" id="JAMOIM010000072">
    <property type="protein sequence ID" value="MCW6512888.1"/>
    <property type="molecule type" value="Genomic_DNA"/>
</dbReference>
<dbReference type="AlphaFoldDB" id="A0AA42CMU8"/>
<dbReference type="InterPro" id="IPR000262">
    <property type="entry name" value="FMN-dep_DH"/>
</dbReference>
<comment type="similarity">
    <text evidence="5">Belongs to the FMN-dependent alpha-hydroxy acid dehydrogenase family.</text>
</comment>
<feature type="binding site" evidence="6">
    <location>
        <position position="161"/>
    </location>
    <ligand>
        <name>glyoxylate</name>
        <dbReference type="ChEBI" id="CHEBI:36655"/>
    </ligand>
</feature>
<comment type="cofactor">
    <cofactor evidence="1">
        <name>FMN</name>
        <dbReference type="ChEBI" id="CHEBI:58210"/>
    </cofactor>
</comment>
<evidence type="ECO:0000313" key="8">
    <source>
        <dbReference type="EMBL" id="MCW6512888.1"/>
    </source>
</evidence>
<evidence type="ECO:0000259" key="7">
    <source>
        <dbReference type="PROSITE" id="PS51349"/>
    </source>
</evidence>
<evidence type="ECO:0000256" key="5">
    <source>
        <dbReference type="ARBA" id="ARBA00024042"/>
    </source>
</evidence>
<organism evidence="8 9">
    <name type="scientific">Lichenifustis flavocetrariae</name>
    <dbReference type="NCBI Taxonomy" id="2949735"/>
    <lineage>
        <taxon>Bacteria</taxon>
        <taxon>Pseudomonadati</taxon>
        <taxon>Pseudomonadota</taxon>
        <taxon>Alphaproteobacteria</taxon>
        <taxon>Hyphomicrobiales</taxon>
        <taxon>Lichenihabitantaceae</taxon>
        <taxon>Lichenifustis</taxon>
    </lineage>
</organism>
<dbReference type="PROSITE" id="PS51349">
    <property type="entry name" value="FMN_HYDROXY_ACID_DH_2"/>
    <property type="match status" value="1"/>
</dbReference>
<evidence type="ECO:0000256" key="2">
    <source>
        <dbReference type="ARBA" id="ARBA00022630"/>
    </source>
</evidence>
<feature type="binding site" evidence="6">
    <location>
        <begin position="275"/>
        <end position="279"/>
    </location>
    <ligand>
        <name>FMN</name>
        <dbReference type="ChEBI" id="CHEBI:58210"/>
    </ligand>
</feature>
<dbReference type="RefSeq" id="WP_282589263.1">
    <property type="nucleotide sequence ID" value="NZ_JAMOIM010000072.1"/>
</dbReference>
<feature type="binding site" evidence="6">
    <location>
        <position position="21"/>
    </location>
    <ligand>
        <name>glyoxylate</name>
        <dbReference type="ChEBI" id="CHEBI:36655"/>
    </ligand>
</feature>
<keyword evidence="9" id="KW-1185">Reference proteome</keyword>
<name>A0AA42CMU8_9HYPH</name>